<protein>
    <submittedName>
        <fullName evidence="1">Uncharacterized protein</fullName>
    </submittedName>
</protein>
<keyword evidence="2" id="KW-1185">Reference proteome</keyword>
<accession>A0ACD4NS14</accession>
<name>A0ACD4NS14_9HYPH</name>
<gene>
    <name evidence="1" type="ORF">OXU80_04170</name>
</gene>
<organism evidence="1 2">
    <name type="scientific">Antarcticirhabdus aurantiaca</name>
    <dbReference type="NCBI Taxonomy" id="2606717"/>
    <lineage>
        <taxon>Bacteria</taxon>
        <taxon>Pseudomonadati</taxon>
        <taxon>Pseudomonadota</taxon>
        <taxon>Alphaproteobacteria</taxon>
        <taxon>Hyphomicrobiales</taxon>
        <taxon>Aurantimonadaceae</taxon>
        <taxon>Antarcticirhabdus</taxon>
    </lineage>
</organism>
<proteinExistence type="predicted"/>
<dbReference type="Proteomes" id="UP001163223">
    <property type="component" value="Chromosome"/>
</dbReference>
<evidence type="ECO:0000313" key="2">
    <source>
        <dbReference type="Proteomes" id="UP001163223"/>
    </source>
</evidence>
<reference evidence="1" key="1">
    <citation type="submission" date="2022-11" db="EMBL/GenBank/DDBJ databases">
        <title>beta-Carotene-producing bacterium, Jeongeuplla avenae sp. nov., alleviates the salt stress of Arabidopsis seedlings.</title>
        <authorList>
            <person name="Jiang L."/>
            <person name="Lee J."/>
        </authorList>
    </citation>
    <scope>NUCLEOTIDE SEQUENCE</scope>
    <source>
        <strain evidence="1">DY_R2A_6</strain>
    </source>
</reference>
<dbReference type="EMBL" id="CP113520">
    <property type="protein sequence ID" value="WAJ29441.1"/>
    <property type="molecule type" value="Genomic_DNA"/>
</dbReference>
<evidence type="ECO:0000313" key="1">
    <source>
        <dbReference type="EMBL" id="WAJ29441.1"/>
    </source>
</evidence>
<sequence>MKGDIHAHRCVQAVPSGIFPMVGGEAAARLQEDGLDEPGQDVLVELPREVEGGDEVVDHVDARVALWLRGSCLEESVGIVPRYLSLAMEGAAEPRHGLRFRMAVDDPVGGGEGRSVLVRLPQAGRERLRILWVDLGGEARKRCPGVPLLGCHAEGRADPLVGMHDLRSRVEAPEAEQVVPRSPADLSRRRHRPPSTNVR</sequence>